<dbReference type="eggNOG" id="COG1386">
    <property type="taxonomic scope" value="Bacteria"/>
</dbReference>
<organism evidence="6 7">
    <name type="scientific">Ligilactobacillus ceti DSM 22408</name>
    <dbReference type="NCBI Taxonomy" id="1122146"/>
    <lineage>
        <taxon>Bacteria</taxon>
        <taxon>Bacillati</taxon>
        <taxon>Bacillota</taxon>
        <taxon>Bacilli</taxon>
        <taxon>Lactobacillales</taxon>
        <taxon>Lactobacillaceae</taxon>
        <taxon>Ligilactobacillus</taxon>
    </lineage>
</organism>
<dbReference type="Proteomes" id="UP000051500">
    <property type="component" value="Unassembled WGS sequence"/>
</dbReference>
<dbReference type="GO" id="GO:0005737">
    <property type="term" value="C:cytoplasm"/>
    <property type="evidence" value="ECO:0007669"/>
    <property type="project" value="UniProtKB-SubCell"/>
</dbReference>
<evidence type="ECO:0000256" key="2">
    <source>
        <dbReference type="ARBA" id="ARBA00022618"/>
    </source>
</evidence>
<dbReference type="GO" id="GO:0006260">
    <property type="term" value="P:DNA replication"/>
    <property type="evidence" value="ECO:0007669"/>
    <property type="project" value="UniProtKB-UniRule"/>
</dbReference>
<dbReference type="OrthoDB" id="9806226at2"/>
<name>A0A0R2KRT8_9LACO</name>
<dbReference type="HAMAP" id="MF_01804">
    <property type="entry name" value="ScpB"/>
    <property type="match status" value="1"/>
</dbReference>
<dbReference type="PANTHER" id="PTHR34298">
    <property type="entry name" value="SEGREGATION AND CONDENSATION PROTEIN B"/>
    <property type="match status" value="1"/>
</dbReference>
<reference evidence="6 7" key="1">
    <citation type="journal article" date="2015" name="Genome Announc.">
        <title>Expanding the biotechnology potential of lactobacilli through comparative genomics of 213 strains and associated genera.</title>
        <authorList>
            <person name="Sun Z."/>
            <person name="Harris H.M."/>
            <person name="McCann A."/>
            <person name="Guo C."/>
            <person name="Argimon S."/>
            <person name="Zhang W."/>
            <person name="Yang X."/>
            <person name="Jeffery I.B."/>
            <person name="Cooney J.C."/>
            <person name="Kagawa T.F."/>
            <person name="Liu W."/>
            <person name="Song Y."/>
            <person name="Salvetti E."/>
            <person name="Wrobel A."/>
            <person name="Rasinkangas P."/>
            <person name="Parkhill J."/>
            <person name="Rea M.C."/>
            <person name="O'Sullivan O."/>
            <person name="Ritari J."/>
            <person name="Douillard F.P."/>
            <person name="Paul Ross R."/>
            <person name="Yang R."/>
            <person name="Briner A.E."/>
            <person name="Felis G.E."/>
            <person name="de Vos W.M."/>
            <person name="Barrangou R."/>
            <person name="Klaenhammer T.R."/>
            <person name="Caufield P.W."/>
            <person name="Cui Y."/>
            <person name="Zhang H."/>
            <person name="O'Toole P.W."/>
        </authorList>
    </citation>
    <scope>NUCLEOTIDE SEQUENCE [LARGE SCALE GENOMIC DNA]</scope>
    <source>
        <strain evidence="6 7">DSM 22408</strain>
    </source>
</reference>
<keyword evidence="1 5" id="KW-0963">Cytoplasm</keyword>
<keyword evidence="7" id="KW-1185">Reference proteome</keyword>
<dbReference type="RefSeq" id="WP_027107297.1">
    <property type="nucleotide sequence ID" value="NZ_JQBZ01000025.1"/>
</dbReference>
<evidence type="ECO:0000256" key="5">
    <source>
        <dbReference type="HAMAP-Rule" id="MF_01804"/>
    </source>
</evidence>
<dbReference type="STRING" id="1122146.IV53_GL000863"/>
<comment type="subcellular location">
    <subcellularLocation>
        <location evidence="5">Cytoplasm</location>
    </subcellularLocation>
    <text evidence="5">Associated with two foci at the outer edges of the nucleoid region in young cells, and at four foci within both cell halves in older cells.</text>
</comment>
<dbReference type="InterPro" id="IPR036390">
    <property type="entry name" value="WH_DNA-bd_sf"/>
</dbReference>
<dbReference type="EMBL" id="JQBZ01000025">
    <property type="protein sequence ID" value="KRN88893.1"/>
    <property type="molecule type" value="Genomic_DNA"/>
</dbReference>
<dbReference type="GO" id="GO:0051301">
    <property type="term" value="P:cell division"/>
    <property type="evidence" value="ECO:0007669"/>
    <property type="project" value="UniProtKB-KW"/>
</dbReference>
<comment type="function">
    <text evidence="5">Participates in chromosomal partition during cell division. May act via the formation of a condensin-like complex containing Smc and ScpA that pull DNA away from mid-cell into both cell halves.</text>
</comment>
<evidence type="ECO:0000313" key="7">
    <source>
        <dbReference type="Proteomes" id="UP000051500"/>
    </source>
</evidence>
<comment type="similarity">
    <text evidence="5">Belongs to the ScpB family.</text>
</comment>
<gene>
    <name evidence="5" type="primary">scpB</name>
    <name evidence="6" type="ORF">IV53_GL000863</name>
</gene>
<keyword evidence="4 5" id="KW-0131">Cell cycle</keyword>
<evidence type="ECO:0000256" key="3">
    <source>
        <dbReference type="ARBA" id="ARBA00022829"/>
    </source>
</evidence>
<evidence type="ECO:0000313" key="6">
    <source>
        <dbReference type="EMBL" id="KRN88893.1"/>
    </source>
</evidence>
<dbReference type="InterPro" id="IPR005234">
    <property type="entry name" value="ScpB_csome_segregation"/>
</dbReference>
<comment type="caution">
    <text evidence="6">The sequence shown here is derived from an EMBL/GenBank/DDBJ whole genome shotgun (WGS) entry which is preliminary data.</text>
</comment>
<dbReference type="Pfam" id="PF04079">
    <property type="entry name" value="SMC_ScpB"/>
    <property type="match status" value="1"/>
</dbReference>
<dbReference type="PATRIC" id="fig|1122146.4.peg.897"/>
<sequence>MLANQAKIESLIFVSGNEGITVTEIAHLTGLLKPAVLEQLEKLKQKYQSDQSCGLMLLCAEERYRLATKKPLATLVKSYFETDSVVKLSAAALETLAIIAYQQPVTRVDIDEIRGVKSSSMLQKLLLLGLIAEAGRLELPGRPLIYVTTEAFLDYFGITTLADLPELPKIQDEKSEELEVNDYLELFETTITEEID</sequence>
<comment type="subunit">
    <text evidence="5">Homodimer. Homodimerization may be required to stabilize the binding of ScpA to the Smc head domains. Component of a cohesin-like complex composed of ScpA, ScpB and the Smc homodimer, in which ScpA and ScpB bind to the head domain of Smc. The presence of the three proteins is required for the association of the complex with DNA.</text>
</comment>
<protein>
    <recommendedName>
        <fullName evidence="5">Segregation and condensation protein B</fullName>
    </recommendedName>
</protein>
<evidence type="ECO:0000256" key="1">
    <source>
        <dbReference type="ARBA" id="ARBA00022490"/>
    </source>
</evidence>
<dbReference type="PANTHER" id="PTHR34298:SF2">
    <property type="entry name" value="SEGREGATION AND CONDENSATION PROTEIN B"/>
    <property type="match status" value="1"/>
</dbReference>
<proteinExistence type="inferred from homology"/>
<dbReference type="AlphaFoldDB" id="A0A0R2KRT8"/>
<dbReference type="SUPFAM" id="SSF46785">
    <property type="entry name" value="Winged helix' DNA-binding domain"/>
    <property type="match status" value="2"/>
</dbReference>
<evidence type="ECO:0000256" key="4">
    <source>
        <dbReference type="ARBA" id="ARBA00023306"/>
    </source>
</evidence>
<dbReference type="InterPro" id="IPR036388">
    <property type="entry name" value="WH-like_DNA-bd_sf"/>
</dbReference>
<dbReference type="PIRSF" id="PIRSF019345">
    <property type="entry name" value="ScpB"/>
    <property type="match status" value="1"/>
</dbReference>
<accession>A0A0R2KRT8</accession>
<dbReference type="GO" id="GO:0051304">
    <property type="term" value="P:chromosome separation"/>
    <property type="evidence" value="ECO:0007669"/>
    <property type="project" value="InterPro"/>
</dbReference>
<dbReference type="Gene3D" id="1.10.10.10">
    <property type="entry name" value="Winged helix-like DNA-binding domain superfamily/Winged helix DNA-binding domain"/>
    <property type="match status" value="2"/>
</dbReference>
<keyword evidence="2 5" id="KW-0132">Cell division</keyword>
<keyword evidence="3 5" id="KW-0159">Chromosome partition</keyword>
<dbReference type="NCBIfam" id="TIGR00281">
    <property type="entry name" value="SMC-Scp complex subunit ScpB"/>
    <property type="match status" value="1"/>
</dbReference>